<accession>A0ABV1TX13</accession>
<dbReference type="Proteomes" id="UP001490365">
    <property type="component" value="Unassembled WGS sequence"/>
</dbReference>
<dbReference type="EMBL" id="JBEOZM010000063">
    <property type="protein sequence ID" value="MER6274573.1"/>
    <property type="molecule type" value="Genomic_DNA"/>
</dbReference>
<sequence>MRDAAAKILGIRESDFDHLVRSGFLTHAATARSSWNKHDVVLLYRQADLNRVTRNRRVDWAAVR</sequence>
<name>A0ABV1TX13_9ACTN</name>
<dbReference type="RefSeq" id="WP_351962783.1">
    <property type="nucleotide sequence ID" value="NZ_JBEOZM010000063.1"/>
</dbReference>
<protein>
    <recommendedName>
        <fullName evidence="3">DNA-binding protein</fullName>
    </recommendedName>
</protein>
<gene>
    <name evidence="1" type="ORF">ABT211_46305</name>
</gene>
<evidence type="ECO:0008006" key="3">
    <source>
        <dbReference type="Google" id="ProtNLM"/>
    </source>
</evidence>
<proteinExistence type="predicted"/>
<comment type="caution">
    <text evidence="1">The sequence shown here is derived from an EMBL/GenBank/DDBJ whole genome shotgun (WGS) entry which is preliminary data.</text>
</comment>
<evidence type="ECO:0000313" key="1">
    <source>
        <dbReference type="EMBL" id="MER6274573.1"/>
    </source>
</evidence>
<keyword evidence="2" id="KW-1185">Reference proteome</keyword>
<reference evidence="1 2" key="1">
    <citation type="submission" date="2024-06" db="EMBL/GenBank/DDBJ databases">
        <title>The Natural Products Discovery Center: Release of the First 8490 Sequenced Strains for Exploring Actinobacteria Biosynthetic Diversity.</title>
        <authorList>
            <person name="Kalkreuter E."/>
            <person name="Kautsar S.A."/>
            <person name="Yang D."/>
            <person name="Bader C.D."/>
            <person name="Teijaro C.N."/>
            <person name="Fluegel L."/>
            <person name="Davis C.M."/>
            <person name="Simpson J.R."/>
            <person name="Lauterbach L."/>
            <person name="Steele A.D."/>
            <person name="Gui C."/>
            <person name="Meng S."/>
            <person name="Li G."/>
            <person name="Viehrig K."/>
            <person name="Ye F."/>
            <person name="Su P."/>
            <person name="Kiefer A.F."/>
            <person name="Nichols A."/>
            <person name="Cepeda A.J."/>
            <person name="Yan W."/>
            <person name="Fan B."/>
            <person name="Jiang Y."/>
            <person name="Adhikari A."/>
            <person name="Zheng C.-J."/>
            <person name="Schuster L."/>
            <person name="Cowan T.M."/>
            <person name="Smanski M.J."/>
            <person name="Chevrette M.G."/>
            <person name="De Carvalho L.P.S."/>
            <person name="Shen B."/>
        </authorList>
    </citation>
    <scope>NUCLEOTIDE SEQUENCE [LARGE SCALE GENOMIC DNA]</scope>
    <source>
        <strain evidence="1 2">NPDC001694</strain>
    </source>
</reference>
<evidence type="ECO:0000313" key="2">
    <source>
        <dbReference type="Proteomes" id="UP001490365"/>
    </source>
</evidence>
<organism evidence="1 2">
    <name type="scientific">Streptomyces sp. 900105755</name>
    <dbReference type="NCBI Taxonomy" id="3154389"/>
    <lineage>
        <taxon>Bacteria</taxon>
        <taxon>Bacillati</taxon>
        <taxon>Actinomycetota</taxon>
        <taxon>Actinomycetes</taxon>
        <taxon>Kitasatosporales</taxon>
        <taxon>Streptomycetaceae</taxon>
        <taxon>Streptomyces</taxon>
    </lineage>
</organism>